<evidence type="ECO:0000256" key="10">
    <source>
        <dbReference type="HAMAP-Rule" id="MF_02019"/>
    </source>
</evidence>
<dbReference type="InterPro" id="IPR035911">
    <property type="entry name" value="MurE/MurF_N"/>
</dbReference>
<dbReference type="InterPro" id="IPR000713">
    <property type="entry name" value="Mur_ligase_N"/>
</dbReference>
<dbReference type="GO" id="GO:0016874">
    <property type="term" value="F:ligase activity"/>
    <property type="evidence" value="ECO:0007669"/>
    <property type="project" value="UniProtKB-KW"/>
</dbReference>
<comment type="subcellular location">
    <subcellularLocation>
        <location evidence="10 11">Cytoplasm</location>
    </subcellularLocation>
</comment>
<dbReference type="InterPro" id="IPR013221">
    <property type="entry name" value="Mur_ligase_cen"/>
</dbReference>
<comment type="caution">
    <text evidence="10">Lacks conserved residue(s) required for the propagation of feature annotation.</text>
</comment>
<evidence type="ECO:0000259" key="14">
    <source>
        <dbReference type="Pfam" id="PF08245"/>
    </source>
</evidence>
<proteinExistence type="inferred from homology"/>
<dbReference type="SUPFAM" id="SSF63418">
    <property type="entry name" value="MurE/MurF N-terminal domain"/>
    <property type="match status" value="1"/>
</dbReference>
<dbReference type="InterPro" id="IPR004101">
    <property type="entry name" value="Mur_ligase_C"/>
</dbReference>
<dbReference type="RefSeq" id="WP_405339154.1">
    <property type="nucleotide sequence ID" value="NZ_JBANFI010000004.1"/>
</dbReference>
<evidence type="ECO:0000313" key="15">
    <source>
        <dbReference type="EMBL" id="MFK7160948.1"/>
    </source>
</evidence>
<keyword evidence="16" id="KW-1185">Reference proteome</keyword>
<evidence type="ECO:0000256" key="2">
    <source>
        <dbReference type="ARBA" id="ARBA00022598"/>
    </source>
</evidence>
<dbReference type="Pfam" id="PF01225">
    <property type="entry name" value="Mur_ligase"/>
    <property type="match status" value="1"/>
</dbReference>
<dbReference type="Pfam" id="PF08245">
    <property type="entry name" value="Mur_ligase_M"/>
    <property type="match status" value="1"/>
</dbReference>
<dbReference type="Gene3D" id="3.40.1390.10">
    <property type="entry name" value="MurE/MurF, N-terminal domain"/>
    <property type="match status" value="1"/>
</dbReference>
<evidence type="ECO:0000256" key="5">
    <source>
        <dbReference type="ARBA" id="ARBA00022840"/>
    </source>
</evidence>
<evidence type="ECO:0000256" key="1">
    <source>
        <dbReference type="ARBA" id="ARBA00022490"/>
    </source>
</evidence>
<comment type="function">
    <text evidence="10 11">Involved in cell wall formation. Catalyzes the final step in the synthesis of UDP-N-acetylmuramoyl-pentapeptide, the precursor of murein.</text>
</comment>
<dbReference type="PANTHER" id="PTHR43024:SF1">
    <property type="entry name" value="UDP-N-ACETYLMURAMOYL-TRIPEPTIDE--D-ALANYL-D-ALANINE LIGASE"/>
    <property type="match status" value="1"/>
</dbReference>
<evidence type="ECO:0000256" key="4">
    <source>
        <dbReference type="ARBA" id="ARBA00022741"/>
    </source>
</evidence>
<dbReference type="SUPFAM" id="SSF53623">
    <property type="entry name" value="MurD-like peptide ligases, catalytic domain"/>
    <property type="match status" value="1"/>
</dbReference>
<keyword evidence="6 10" id="KW-0133">Cell shape</keyword>
<keyword evidence="8 10" id="KW-0131">Cell cycle</keyword>
<keyword evidence="5 10" id="KW-0067">ATP-binding</keyword>
<keyword evidence="7 10" id="KW-0573">Peptidoglycan synthesis</keyword>
<dbReference type="InterPro" id="IPR051046">
    <property type="entry name" value="MurCDEF_CellWall_CoF430Synth"/>
</dbReference>
<sequence length="457" mass="48371">MLIHSTVAQTAAFLEAPWQGTPEAGDQLWTSVTLDSRQIQPGGLFAALRGAQQDGHAYLAQAAAAGASVALVETWQQEVPLAQIKVPCVRRALGRLAQQQRAAFTGQVIAITGNSGKTSVKTLVAHLLTHLGAKVLATRGNLNNDLGVPLTLFGLEPQQTHAVIELGANHLGEIDYLAGLVQPHVALITNVTGAHLGEFGSLEAIAQAKGELLAHLQPQGTAVLNADDVFFSYWHKQLKDPSVQVLTYGLHQGDLSVAAEIQLDLQATQAILCADQQRIPFTLDWPGQHNLSNALASLAVLQALGCPLDEAARALASLPEQQGRLHQFTTYAGAQLLDDSYNASPGAVKAALATLALWSGERWLVLGDLAELGEASAAIHRELGQEARRQGVTRLFALGQDAALAAASFGEGGRVFTSHQTLALALKQELNPQTCVLVKGSRRAGMDQVVQHLTASL</sequence>
<gene>
    <name evidence="10 15" type="primary">murF</name>
    <name evidence="15" type="ORF">V6U78_07860</name>
</gene>
<dbReference type="Proteomes" id="UP001621714">
    <property type="component" value="Unassembled WGS sequence"/>
</dbReference>
<dbReference type="Gene3D" id="3.90.190.20">
    <property type="entry name" value="Mur ligase, C-terminal domain"/>
    <property type="match status" value="1"/>
</dbReference>
<dbReference type="InterPro" id="IPR036615">
    <property type="entry name" value="Mur_ligase_C_dom_sf"/>
</dbReference>
<comment type="caution">
    <text evidence="15">The sequence shown here is derived from an EMBL/GenBank/DDBJ whole genome shotgun (WGS) entry which is preliminary data.</text>
</comment>
<feature type="domain" description="Mur ligase C-terminal" evidence="13">
    <location>
        <begin position="323"/>
        <end position="442"/>
    </location>
</feature>
<dbReference type="PANTHER" id="PTHR43024">
    <property type="entry name" value="UDP-N-ACETYLMURAMOYL-TRIPEPTIDE--D-ALANYL-D-ALANINE LIGASE"/>
    <property type="match status" value="1"/>
</dbReference>
<dbReference type="SUPFAM" id="SSF53244">
    <property type="entry name" value="MurD-like peptide ligases, peptide-binding domain"/>
    <property type="match status" value="1"/>
</dbReference>
<evidence type="ECO:0000256" key="9">
    <source>
        <dbReference type="ARBA" id="ARBA00023316"/>
    </source>
</evidence>
<organism evidence="15 16">
    <name type="scientific">Marinospirillum alkalitolerans</name>
    <dbReference type="NCBI Taxonomy" id="3123374"/>
    <lineage>
        <taxon>Bacteria</taxon>
        <taxon>Pseudomonadati</taxon>
        <taxon>Pseudomonadota</taxon>
        <taxon>Gammaproteobacteria</taxon>
        <taxon>Oceanospirillales</taxon>
        <taxon>Oceanospirillaceae</taxon>
        <taxon>Marinospirillum</taxon>
    </lineage>
</organism>
<comment type="similarity">
    <text evidence="10">Belongs to the MurCDEF family. MurF subfamily.</text>
</comment>
<keyword evidence="4 10" id="KW-0547">Nucleotide-binding</keyword>
<evidence type="ECO:0000256" key="3">
    <source>
        <dbReference type="ARBA" id="ARBA00022618"/>
    </source>
</evidence>
<dbReference type="Gene3D" id="3.40.1190.10">
    <property type="entry name" value="Mur-like, catalytic domain"/>
    <property type="match status" value="1"/>
</dbReference>
<evidence type="ECO:0000256" key="7">
    <source>
        <dbReference type="ARBA" id="ARBA00022984"/>
    </source>
</evidence>
<name>A0ABW8PXA8_9GAMM</name>
<protein>
    <recommendedName>
        <fullName evidence="10 11">UDP-N-acetylmuramoyl-tripeptide--D-alanyl-D-alanine ligase</fullName>
        <ecNumber evidence="10 11">6.3.2.10</ecNumber>
    </recommendedName>
    <alternativeName>
        <fullName evidence="10">D-alanyl-D-alanine-adding enzyme</fullName>
    </alternativeName>
</protein>
<dbReference type="InterPro" id="IPR036565">
    <property type="entry name" value="Mur-like_cat_sf"/>
</dbReference>
<accession>A0ABW8PXA8</accession>
<dbReference type="Pfam" id="PF02875">
    <property type="entry name" value="Mur_ligase_C"/>
    <property type="match status" value="1"/>
</dbReference>
<comment type="pathway">
    <text evidence="10 11">Cell wall biogenesis; peptidoglycan biosynthesis.</text>
</comment>
<feature type="domain" description="Mur ligase central" evidence="14">
    <location>
        <begin position="111"/>
        <end position="300"/>
    </location>
</feature>
<keyword evidence="2 10" id="KW-0436">Ligase</keyword>
<keyword evidence="1 10" id="KW-0963">Cytoplasm</keyword>
<feature type="domain" description="Mur ligase N-terminal catalytic" evidence="12">
    <location>
        <begin position="31"/>
        <end position="100"/>
    </location>
</feature>
<dbReference type="InterPro" id="IPR005863">
    <property type="entry name" value="UDP-N-AcMur_synth"/>
</dbReference>
<dbReference type="HAMAP" id="MF_02019">
    <property type="entry name" value="MurF"/>
    <property type="match status" value="1"/>
</dbReference>
<comment type="catalytic activity">
    <reaction evidence="10 11">
        <text>D-alanyl-D-alanine + UDP-N-acetyl-alpha-D-muramoyl-L-alanyl-gamma-D-glutamyl-meso-2,6-diaminopimelate + ATP = UDP-N-acetyl-alpha-D-muramoyl-L-alanyl-gamma-D-glutamyl-meso-2,6-diaminopimeloyl-D-alanyl-D-alanine + ADP + phosphate + H(+)</text>
        <dbReference type="Rhea" id="RHEA:28374"/>
        <dbReference type="ChEBI" id="CHEBI:15378"/>
        <dbReference type="ChEBI" id="CHEBI:30616"/>
        <dbReference type="ChEBI" id="CHEBI:43474"/>
        <dbReference type="ChEBI" id="CHEBI:57822"/>
        <dbReference type="ChEBI" id="CHEBI:61386"/>
        <dbReference type="ChEBI" id="CHEBI:83905"/>
        <dbReference type="ChEBI" id="CHEBI:456216"/>
        <dbReference type="EC" id="6.3.2.10"/>
    </reaction>
</comment>
<dbReference type="EMBL" id="JBANFI010000004">
    <property type="protein sequence ID" value="MFK7160948.1"/>
    <property type="molecule type" value="Genomic_DNA"/>
</dbReference>
<keyword evidence="3 10" id="KW-0132">Cell division</keyword>
<evidence type="ECO:0000259" key="12">
    <source>
        <dbReference type="Pfam" id="PF01225"/>
    </source>
</evidence>
<evidence type="ECO:0000256" key="6">
    <source>
        <dbReference type="ARBA" id="ARBA00022960"/>
    </source>
</evidence>
<evidence type="ECO:0000259" key="13">
    <source>
        <dbReference type="Pfam" id="PF02875"/>
    </source>
</evidence>
<evidence type="ECO:0000313" key="16">
    <source>
        <dbReference type="Proteomes" id="UP001621714"/>
    </source>
</evidence>
<dbReference type="NCBIfam" id="TIGR01143">
    <property type="entry name" value="murF"/>
    <property type="match status" value="1"/>
</dbReference>
<evidence type="ECO:0000256" key="8">
    <source>
        <dbReference type="ARBA" id="ARBA00023306"/>
    </source>
</evidence>
<evidence type="ECO:0000256" key="11">
    <source>
        <dbReference type="RuleBase" id="RU004136"/>
    </source>
</evidence>
<keyword evidence="9 10" id="KW-0961">Cell wall biogenesis/degradation</keyword>
<reference evidence="15 16" key="1">
    <citation type="submission" date="2024-02" db="EMBL/GenBank/DDBJ databases">
        <title>Marinospirillum sp. MEB 164 isolated from Lonar lake sediment.</title>
        <authorList>
            <person name="Joshi A."/>
            <person name="Thite S."/>
        </authorList>
    </citation>
    <scope>NUCLEOTIDE SEQUENCE [LARGE SCALE GENOMIC DNA]</scope>
    <source>
        <strain evidence="15 16">MEB164</strain>
    </source>
</reference>
<dbReference type="EC" id="6.3.2.10" evidence="10 11"/>